<feature type="domain" description="Amine oxidase" evidence="13">
    <location>
        <begin position="25"/>
        <end position="471"/>
    </location>
</feature>
<dbReference type="Gene3D" id="1.10.3110.10">
    <property type="entry name" value="protoporphyrinogen ix oxidase, domain 3"/>
    <property type="match status" value="1"/>
</dbReference>
<dbReference type="EC" id="1.3.3.15" evidence="6 12"/>
<dbReference type="RefSeq" id="WP_309796548.1">
    <property type="nucleotide sequence ID" value="NZ_BAAAHY010000006.1"/>
</dbReference>
<evidence type="ECO:0000259" key="13">
    <source>
        <dbReference type="Pfam" id="PF01593"/>
    </source>
</evidence>
<dbReference type="Proteomes" id="UP001185069">
    <property type="component" value="Unassembled WGS sequence"/>
</dbReference>
<gene>
    <name evidence="14" type="ORF">JOE69_000956</name>
</gene>
<dbReference type="NCBIfam" id="TIGR00562">
    <property type="entry name" value="proto_IX_ox"/>
    <property type="match status" value="1"/>
</dbReference>
<dbReference type="InterPro" id="IPR004572">
    <property type="entry name" value="Protoporphyrinogen_oxidase"/>
</dbReference>
<dbReference type="PANTHER" id="PTHR42923">
    <property type="entry name" value="PROTOPORPHYRINOGEN OXIDASE"/>
    <property type="match status" value="1"/>
</dbReference>
<comment type="function">
    <text evidence="3 12">Involved in coproporphyrin-dependent heme b biosynthesis. Catalyzes the oxidation of coproporphyrinogen III to coproporphyrin III.</text>
</comment>
<evidence type="ECO:0000256" key="4">
    <source>
        <dbReference type="ARBA" id="ARBA00004744"/>
    </source>
</evidence>
<keyword evidence="11 12" id="KW-0350">Heme biosynthesis</keyword>
<name>A0ABU1J8H0_9MICC</name>
<evidence type="ECO:0000313" key="14">
    <source>
        <dbReference type="EMBL" id="MDR6268718.1"/>
    </source>
</evidence>
<proteinExistence type="inferred from homology"/>
<evidence type="ECO:0000256" key="6">
    <source>
        <dbReference type="ARBA" id="ARBA00012402"/>
    </source>
</evidence>
<dbReference type="GO" id="GO:0004729">
    <property type="term" value="F:oxygen-dependent protoporphyrinogen oxidase activity"/>
    <property type="evidence" value="ECO:0007669"/>
    <property type="project" value="UniProtKB-EC"/>
</dbReference>
<evidence type="ECO:0000313" key="15">
    <source>
        <dbReference type="Proteomes" id="UP001185069"/>
    </source>
</evidence>
<dbReference type="Gene3D" id="3.90.660.20">
    <property type="entry name" value="Protoporphyrinogen oxidase, mitochondrial, domain 2"/>
    <property type="match status" value="1"/>
</dbReference>
<dbReference type="InterPro" id="IPR002937">
    <property type="entry name" value="Amino_oxidase"/>
</dbReference>
<dbReference type="InterPro" id="IPR050464">
    <property type="entry name" value="Zeta_carotene_desat/Oxidored"/>
</dbReference>
<dbReference type="EMBL" id="JAVDQF010000001">
    <property type="protein sequence ID" value="MDR6268718.1"/>
    <property type="molecule type" value="Genomic_DNA"/>
</dbReference>
<organism evidence="14 15">
    <name type="scientific">Arthrobacter russicus</name>
    <dbReference type="NCBI Taxonomy" id="172040"/>
    <lineage>
        <taxon>Bacteria</taxon>
        <taxon>Bacillati</taxon>
        <taxon>Actinomycetota</taxon>
        <taxon>Actinomycetes</taxon>
        <taxon>Micrococcales</taxon>
        <taxon>Micrococcaceae</taxon>
        <taxon>Arthrobacter</taxon>
    </lineage>
</organism>
<dbReference type="SUPFAM" id="SSF51905">
    <property type="entry name" value="FAD/NAD(P)-binding domain"/>
    <property type="match status" value="1"/>
</dbReference>
<keyword evidence="8 12" id="KW-0285">Flavoprotein</keyword>
<evidence type="ECO:0000256" key="3">
    <source>
        <dbReference type="ARBA" id="ARBA00002185"/>
    </source>
</evidence>
<comment type="catalytic activity">
    <reaction evidence="1">
        <text>coproporphyrinogen III + 3 O2 = coproporphyrin III + 3 H2O2</text>
        <dbReference type="Rhea" id="RHEA:43436"/>
        <dbReference type="ChEBI" id="CHEBI:15379"/>
        <dbReference type="ChEBI" id="CHEBI:16240"/>
        <dbReference type="ChEBI" id="CHEBI:57309"/>
        <dbReference type="ChEBI" id="CHEBI:131725"/>
        <dbReference type="EC" id="1.3.3.15"/>
    </reaction>
    <physiologicalReaction direction="left-to-right" evidence="1">
        <dbReference type="Rhea" id="RHEA:43437"/>
    </physiologicalReaction>
</comment>
<keyword evidence="15" id="KW-1185">Reference proteome</keyword>
<keyword evidence="12" id="KW-0963">Cytoplasm</keyword>
<keyword evidence="9 12" id="KW-0274">FAD</keyword>
<comment type="subcellular location">
    <subcellularLocation>
        <location evidence="12">Cytoplasm</location>
    </subcellularLocation>
</comment>
<comment type="similarity">
    <text evidence="5 12">Belongs to the protoporphyrinogen/coproporphyrinogen oxidase family. Coproporphyrinogen III oxidase subfamily.</text>
</comment>
<comment type="caution">
    <text evidence="14">The sequence shown here is derived from an EMBL/GenBank/DDBJ whole genome shotgun (WGS) entry which is preliminary data.</text>
</comment>
<keyword evidence="10 12" id="KW-0560">Oxidoreductase</keyword>
<reference evidence="14 15" key="1">
    <citation type="submission" date="2023-07" db="EMBL/GenBank/DDBJ databases">
        <title>Sequencing the genomes of 1000 actinobacteria strains.</title>
        <authorList>
            <person name="Klenk H.-P."/>
        </authorList>
    </citation>
    <scope>NUCLEOTIDE SEQUENCE [LARGE SCALE GENOMIC DNA]</scope>
    <source>
        <strain evidence="14 15">DSM 14555</strain>
    </source>
</reference>
<protein>
    <recommendedName>
        <fullName evidence="7 12">Coproporphyrinogen III oxidase</fullName>
        <ecNumber evidence="6 12">1.3.3.15</ecNumber>
    </recommendedName>
</protein>
<evidence type="ECO:0000256" key="12">
    <source>
        <dbReference type="RuleBase" id="RU364052"/>
    </source>
</evidence>
<dbReference type="Gene3D" id="3.50.50.60">
    <property type="entry name" value="FAD/NAD(P)-binding domain"/>
    <property type="match status" value="1"/>
</dbReference>
<evidence type="ECO:0000256" key="8">
    <source>
        <dbReference type="ARBA" id="ARBA00022630"/>
    </source>
</evidence>
<evidence type="ECO:0000256" key="9">
    <source>
        <dbReference type="ARBA" id="ARBA00022827"/>
    </source>
</evidence>
<evidence type="ECO:0000256" key="7">
    <source>
        <dbReference type="ARBA" id="ARBA00019046"/>
    </source>
</evidence>
<comment type="pathway">
    <text evidence="4 12">Porphyrin-containing compound metabolism; protoheme biosynthesis.</text>
</comment>
<evidence type="ECO:0000256" key="11">
    <source>
        <dbReference type="ARBA" id="ARBA00023133"/>
    </source>
</evidence>
<evidence type="ECO:0000256" key="2">
    <source>
        <dbReference type="ARBA" id="ARBA00001974"/>
    </source>
</evidence>
<evidence type="ECO:0000256" key="1">
    <source>
        <dbReference type="ARBA" id="ARBA00001755"/>
    </source>
</evidence>
<dbReference type="Pfam" id="PF01593">
    <property type="entry name" value="Amino_oxidase"/>
    <property type="match status" value="1"/>
</dbReference>
<dbReference type="InterPro" id="IPR036188">
    <property type="entry name" value="FAD/NAD-bd_sf"/>
</dbReference>
<evidence type="ECO:0000256" key="10">
    <source>
        <dbReference type="ARBA" id="ARBA00023002"/>
    </source>
</evidence>
<accession>A0ABU1J8H0</accession>
<dbReference type="PANTHER" id="PTHR42923:SF3">
    <property type="entry name" value="PROTOPORPHYRINOGEN OXIDASE"/>
    <property type="match status" value="1"/>
</dbReference>
<evidence type="ECO:0000256" key="5">
    <source>
        <dbReference type="ARBA" id="ARBA00008310"/>
    </source>
</evidence>
<sequence>MTDGSGSEKSSPAPRPAAAVVGGGMAGLVAARELAHAGCSVTLLEASAEIGGPVAAHEVGGLVLDAGAESYAKRSNALEDLAAQLGLAEQLVDPNPVGAWLEYADGRGEAKAAQLPGHGVLGIPGDLDDPELREILGRTGLLRAKLDGNLPRGVGAKSRSLADLVRSRMGQTVLDRLVSPVVGGVYSTSAADLDPEAAVPGLLAAMREHGSLSAAVAAIRGSSGRAKAGSAVGGLRGGMFQIAQALRTELEELGVEIKRESPVGSIRRTGTAWHLSIPGAELEVDRVVVATEAASAVDLLRGIVPEAESFEAALGDKLRGAALTLLTIVVDLPELDAAPRGTGVLVSEQVKEVAAKALTHATVKWPWLADEEGPGTHVLRLSYREGTEADLPQALSDASALLGQQVREEDVLDWDRVVWTTSVPAAGIGQKARIEAFRDAVQGIDGLAVVGAWLAGNGLVSVISDARAQAQRLA</sequence>
<comment type="cofactor">
    <cofactor evidence="2 12">
        <name>FAD</name>
        <dbReference type="ChEBI" id="CHEBI:57692"/>
    </cofactor>
</comment>